<reference evidence="1" key="1">
    <citation type="submission" date="2017-06" db="EMBL/GenBank/DDBJ databases">
        <title>Novel phages from South African skin metaviromes.</title>
        <authorList>
            <person name="van Zyl L.J."/>
            <person name="Abrahams Y."/>
            <person name="Stander E.A."/>
            <person name="Kirby B.M."/>
            <person name="Clavaud C."/>
            <person name="Farcet C."/>
            <person name="Breton L."/>
            <person name="Trindade M.I."/>
        </authorList>
    </citation>
    <scope>NUCLEOTIDE SEQUENCE</scope>
</reference>
<protein>
    <submittedName>
        <fullName evidence="1">Uncharacterized protein</fullName>
    </submittedName>
</protein>
<name>A0A2H4IZ80_9CAUD</name>
<proteinExistence type="predicted"/>
<dbReference type="EMBL" id="MF417868">
    <property type="protein sequence ID" value="ASN67872.1"/>
    <property type="molecule type" value="Genomic_DNA"/>
</dbReference>
<organism evidence="1">
    <name type="scientific">uncultured Caudovirales phage</name>
    <dbReference type="NCBI Taxonomy" id="2100421"/>
    <lineage>
        <taxon>Viruses</taxon>
        <taxon>Duplodnaviria</taxon>
        <taxon>Heunggongvirae</taxon>
        <taxon>Uroviricota</taxon>
        <taxon>Caudoviricetes</taxon>
        <taxon>Peduoviridae</taxon>
        <taxon>Maltschvirus</taxon>
        <taxon>Maltschvirus maltsch</taxon>
    </lineage>
</organism>
<evidence type="ECO:0000313" key="1">
    <source>
        <dbReference type="EMBL" id="ASN67872.1"/>
    </source>
</evidence>
<sequence>MENVSQEFIANLALNHQSALNEKPLKDGDYDISFTLNNVHYSFSQKDGYWKWSFNDK</sequence>
<gene>
    <name evidence="1" type="ORF">7AX1_47</name>
</gene>
<accession>A0A2H4IZ80</accession>